<proteinExistence type="predicted"/>
<reference evidence="1" key="1">
    <citation type="submission" date="2021-01" db="EMBL/GenBank/DDBJ databases">
        <authorList>
            <person name="Corre E."/>
            <person name="Pelletier E."/>
            <person name="Niang G."/>
            <person name="Scheremetjew M."/>
            <person name="Finn R."/>
            <person name="Kale V."/>
            <person name="Holt S."/>
            <person name="Cochrane G."/>
            <person name="Meng A."/>
            <person name="Brown T."/>
            <person name="Cohen L."/>
        </authorList>
    </citation>
    <scope>NUCLEOTIDE SEQUENCE</scope>
    <source>
        <strain evidence="1">OF101</strain>
    </source>
</reference>
<sequence length="104" mass="11813">MGAEEREETEAELIHRCQIEPYPERTCTSEFSVAPLKEGAPMPVSGAMQNAVQEKYWNTEIWYSRVEGALEVKHTSKVAPKELLERLETWGQENDAGFKLVKSS</sequence>
<protein>
    <submittedName>
        <fullName evidence="1">Uncharacterized protein</fullName>
    </submittedName>
</protein>
<organism evidence="1">
    <name type="scientific">Alexandrium catenella</name>
    <name type="common">Red tide dinoflagellate</name>
    <name type="synonym">Gonyaulax catenella</name>
    <dbReference type="NCBI Taxonomy" id="2925"/>
    <lineage>
        <taxon>Eukaryota</taxon>
        <taxon>Sar</taxon>
        <taxon>Alveolata</taxon>
        <taxon>Dinophyceae</taxon>
        <taxon>Gonyaulacales</taxon>
        <taxon>Pyrocystaceae</taxon>
        <taxon>Alexandrium</taxon>
    </lineage>
</organism>
<dbReference type="EMBL" id="HBGE01117343">
    <property type="protein sequence ID" value="CAD9193225.1"/>
    <property type="molecule type" value="Transcribed_RNA"/>
</dbReference>
<gene>
    <name evidence="1" type="ORF">ACAT0790_LOCUS70002</name>
</gene>
<accession>A0A7S1SF72</accession>
<dbReference type="AlphaFoldDB" id="A0A7S1SF72"/>
<name>A0A7S1SF72_ALECA</name>
<evidence type="ECO:0000313" key="1">
    <source>
        <dbReference type="EMBL" id="CAD9193225.1"/>
    </source>
</evidence>